<comment type="similarity">
    <text evidence="10">Belongs to the insect chemoreceptor superfamily. Heteromeric odorant receptor channel (TC 1.A.69) family.</text>
</comment>
<evidence type="ECO:0000256" key="5">
    <source>
        <dbReference type="ARBA" id="ARBA00022725"/>
    </source>
</evidence>
<dbReference type="InterPro" id="IPR004117">
    <property type="entry name" value="7tm6_olfct_rcpt"/>
</dbReference>
<dbReference type="GO" id="GO:0005549">
    <property type="term" value="F:odorant binding"/>
    <property type="evidence" value="ECO:0007669"/>
    <property type="project" value="InterPro"/>
</dbReference>
<keyword evidence="5 10" id="KW-0552">Olfaction</keyword>
<dbReference type="AlphaFoldDB" id="A0A9P0N793"/>
<keyword evidence="12" id="KW-1185">Reference proteome</keyword>
<evidence type="ECO:0000256" key="7">
    <source>
        <dbReference type="ARBA" id="ARBA00023136"/>
    </source>
</evidence>
<dbReference type="GO" id="GO:0004984">
    <property type="term" value="F:olfactory receptor activity"/>
    <property type="evidence" value="ECO:0007669"/>
    <property type="project" value="InterPro"/>
</dbReference>
<keyword evidence="8 10" id="KW-0675">Receptor</keyword>
<comment type="caution">
    <text evidence="10">Lacks conserved residue(s) required for the propagation of feature annotation.</text>
</comment>
<name>A0A9P0N793_SPOLI</name>
<accession>A0A9P0N793</accession>
<comment type="subcellular location">
    <subcellularLocation>
        <location evidence="1 10">Cell membrane</location>
        <topology evidence="1 10">Multi-pass membrane protein</topology>
    </subcellularLocation>
</comment>
<protein>
    <recommendedName>
        <fullName evidence="10">Odorant receptor</fullName>
    </recommendedName>
</protein>
<dbReference type="EMBL" id="LR824535">
    <property type="protein sequence ID" value="CAH1644089.1"/>
    <property type="molecule type" value="Genomic_DNA"/>
</dbReference>
<keyword evidence="4 10" id="KW-0812">Transmembrane</keyword>
<dbReference type="GO" id="GO:0007165">
    <property type="term" value="P:signal transduction"/>
    <property type="evidence" value="ECO:0007669"/>
    <property type="project" value="UniProtKB-KW"/>
</dbReference>
<evidence type="ECO:0000256" key="6">
    <source>
        <dbReference type="ARBA" id="ARBA00022989"/>
    </source>
</evidence>
<evidence type="ECO:0000256" key="9">
    <source>
        <dbReference type="ARBA" id="ARBA00023224"/>
    </source>
</evidence>
<feature type="transmembrane region" description="Helical" evidence="10">
    <location>
        <begin position="318"/>
        <end position="339"/>
    </location>
</feature>
<keyword evidence="7 10" id="KW-0472">Membrane</keyword>
<keyword evidence="3 10" id="KW-0716">Sensory transduction</keyword>
<evidence type="ECO:0000256" key="2">
    <source>
        <dbReference type="ARBA" id="ARBA00022475"/>
    </source>
</evidence>
<organism evidence="11 12">
    <name type="scientific">Spodoptera littoralis</name>
    <name type="common">Egyptian cotton leafworm</name>
    <dbReference type="NCBI Taxonomy" id="7109"/>
    <lineage>
        <taxon>Eukaryota</taxon>
        <taxon>Metazoa</taxon>
        <taxon>Ecdysozoa</taxon>
        <taxon>Arthropoda</taxon>
        <taxon>Hexapoda</taxon>
        <taxon>Insecta</taxon>
        <taxon>Pterygota</taxon>
        <taxon>Neoptera</taxon>
        <taxon>Endopterygota</taxon>
        <taxon>Lepidoptera</taxon>
        <taxon>Glossata</taxon>
        <taxon>Ditrysia</taxon>
        <taxon>Noctuoidea</taxon>
        <taxon>Noctuidae</taxon>
        <taxon>Amphipyrinae</taxon>
        <taxon>Spodoptera</taxon>
    </lineage>
</organism>
<evidence type="ECO:0000256" key="8">
    <source>
        <dbReference type="ARBA" id="ARBA00023170"/>
    </source>
</evidence>
<reference evidence="11" key="1">
    <citation type="submission" date="2022-02" db="EMBL/GenBank/DDBJ databases">
        <authorList>
            <person name="King R."/>
        </authorList>
    </citation>
    <scope>NUCLEOTIDE SEQUENCE</scope>
</reference>
<dbReference type="GO" id="GO:0005886">
    <property type="term" value="C:plasma membrane"/>
    <property type="evidence" value="ECO:0007669"/>
    <property type="project" value="UniProtKB-SubCell"/>
</dbReference>
<feature type="transmembrane region" description="Helical" evidence="10">
    <location>
        <begin position="281"/>
        <end position="306"/>
    </location>
</feature>
<evidence type="ECO:0000313" key="12">
    <source>
        <dbReference type="Proteomes" id="UP001153321"/>
    </source>
</evidence>
<keyword evidence="6 10" id="KW-1133">Transmembrane helix</keyword>
<dbReference type="PANTHER" id="PTHR21137:SF35">
    <property type="entry name" value="ODORANT RECEPTOR 19A-RELATED"/>
    <property type="match status" value="1"/>
</dbReference>
<dbReference type="Proteomes" id="UP001153321">
    <property type="component" value="Chromosome 4"/>
</dbReference>
<evidence type="ECO:0000256" key="4">
    <source>
        <dbReference type="ARBA" id="ARBA00022692"/>
    </source>
</evidence>
<evidence type="ECO:0000313" key="11">
    <source>
        <dbReference type="EMBL" id="CAH1644089.1"/>
    </source>
</evidence>
<keyword evidence="2" id="KW-1003">Cell membrane</keyword>
<evidence type="ECO:0000256" key="3">
    <source>
        <dbReference type="ARBA" id="ARBA00022606"/>
    </source>
</evidence>
<keyword evidence="9 10" id="KW-0807">Transducer</keyword>
<dbReference type="PANTHER" id="PTHR21137">
    <property type="entry name" value="ODORANT RECEPTOR"/>
    <property type="match status" value="1"/>
</dbReference>
<sequence length="413" mass="47941">MAHIADLCLNYYQSVQKFPKMSDKCSIGNLLKFLEDPEYPSVGPHLKLLGFTGLWHPNRQTLIGRFKQILFYVTITFFFSQYVKCFIKFNADSLKLILQYAPFHMGIVKSCFFQKDYKNWELVIDYMSSVEKKQLDKKDKKHDDIIHEYIKRNRKVSYFFWALAFFSNFSIFTEPYQKNQVNVNGTSIYLKIFDGYTPFDNEPPGYYFSMLIQTVLGHIVSAYVVGWDTLVVSIMIFFTGQLKITCMYCRLAIDALNSTKSHENIAKCHRFYTTLVEYTHLFNALVSPVMFMYLVVIAINLGVCIVQIVEIHDDITTLVSSILFVIACLIQLLLFYWFANEVTVESTFVSYSTFESDWPEANKKLQKEVALLGLTTKKILVFRAGPFNQMSLTTFIAILRASYSFYTLLNSTN</sequence>
<feature type="transmembrane region" description="Helical" evidence="10">
    <location>
        <begin position="156"/>
        <end position="173"/>
    </location>
</feature>
<dbReference type="Pfam" id="PF02949">
    <property type="entry name" value="7tm_6"/>
    <property type="match status" value="1"/>
</dbReference>
<gene>
    <name evidence="11" type="ORF">SPLIT_LOCUS9443</name>
</gene>
<evidence type="ECO:0000256" key="1">
    <source>
        <dbReference type="ARBA" id="ARBA00004651"/>
    </source>
</evidence>
<proteinExistence type="inferred from homology"/>
<evidence type="ECO:0000256" key="10">
    <source>
        <dbReference type="RuleBase" id="RU351113"/>
    </source>
</evidence>